<dbReference type="InterPro" id="IPR050053">
    <property type="entry name" value="ATPase_alpha/beta_chains"/>
</dbReference>
<evidence type="ECO:0000256" key="1">
    <source>
        <dbReference type="ARBA" id="ARBA00004370"/>
    </source>
</evidence>
<dbReference type="AlphaFoldDB" id="B3PMR8"/>
<evidence type="ECO:0000256" key="2">
    <source>
        <dbReference type="ARBA" id="ARBA00008936"/>
    </source>
</evidence>
<dbReference type="Pfam" id="PF22919">
    <property type="entry name" value="ATP-synt_VA_C"/>
    <property type="match status" value="1"/>
</dbReference>
<comment type="subcellular location">
    <subcellularLocation>
        <location evidence="1">Membrane</location>
    </subcellularLocation>
</comment>
<evidence type="ECO:0000256" key="4">
    <source>
        <dbReference type="ARBA" id="ARBA00022741"/>
    </source>
</evidence>
<dbReference type="KEGG" id="mat:MARTH_orf498"/>
<sequence length="458" mass="50906">MLGKVSKVWNDVVEIEFPNGNVPQLDNILALHNNSTFLITKRIVDSKTVLAIVIKTSAPIKISDDVEDLKHTFLVPVGKEAKGNVYDILGNTLKTAKTKPKSIEMNSIIDGKKTVSTESQIIETGIKAIDFFMPILKGYKLGIYGGAGVGKTVLMKEIIFNINKNIKDSSSIFIGSGERSREGIELYEELEKSNLMQNSTIFISKMNEMPGARMSIVPMGLTAAEYLRDKEKEDVLLFIDNIFRFLQAGNEVSSSLGKRPSIGGYQATMDSDIAAIEDRMFKNDNGSITSFQTVFLPMDDLSDPSAVAIFKHLNGNLVLSRDQAAKNIFPSFDPLASSSASINEKLIGKRHFDAVIEAKKILKKYKDLEDVILILGFDELDQTNKDIVKKALQLENFFTQNFFMTEHFTKSPGQYVPLSETVESVIRILEGKYLKQSPEIFSYIGSNKNIKTDAELGL</sequence>
<dbReference type="PANTHER" id="PTHR15184">
    <property type="entry name" value="ATP SYNTHASE"/>
    <property type="match status" value="1"/>
</dbReference>
<keyword evidence="6" id="KW-1278">Translocase</keyword>
<evidence type="ECO:0000256" key="9">
    <source>
        <dbReference type="ARBA" id="ARBA00023196"/>
    </source>
</evidence>
<evidence type="ECO:0000313" key="13">
    <source>
        <dbReference type="Proteomes" id="UP000008812"/>
    </source>
</evidence>
<dbReference type="SMART" id="SM00382">
    <property type="entry name" value="AAA"/>
    <property type="match status" value="1"/>
</dbReference>
<comment type="similarity">
    <text evidence="2">Belongs to the ATPase alpha/beta chains family.</text>
</comment>
<evidence type="ECO:0000256" key="6">
    <source>
        <dbReference type="ARBA" id="ARBA00022967"/>
    </source>
</evidence>
<keyword evidence="9" id="KW-0139">CF(1)</keyword>
<evidence type="ECO:0000256" key="5">
    <source>
        <dbReference type="ARBA" id="ARBA00022840"/>
    </source>
</evidence>
<dbReference type="GO" id="GO:0045259">
    <property type="term" value="C:proton-transporting ATP synthase complex"/>
    <property type="evidence" value="ECO:0007669"/>
    <property type="project" value="UniProtKB-KW"/>
</dbReference>
<keyword evidence="10" id="KW-0066">ATP synthesis</keyword>
<keyword evidence="7" id="KW-0406">Ion transport</keyword>
<dbReference type="InterPro" id="IPR055190">
    <property type="entry name" value="ATP-synt_VA_C"/>
</dbReference>
<dbReference type="InterPro" id="IPR000194">
    <property type="entry name" value="ATPase_F1/V1/A1_a/bsu_nucl-bd"/>
</dbReference>
<keyword evidence="8" id="KW-0472">Membrane</keyword>
<protein>
    <submittedName>
        <fullName evidence="12">ATP synthase subunit B</fullName>
    </submittedName>
</protein>
<name>B3PMR8_META1</name>
<proteinExistence type="inferred from homology"/>
<evidence type="ECO:0000313" key="12">
    <source>
        <dbReference type="EMBL" id="ACF07320.1"/>
    </source>
</evidence>
<evidence type="ECO:0000256" key="8">
    <source>
        <dbReference type="ARBA" id="ARBA00023136"/>
    </source>
</evidence>
<evidence type="ECO:0000256" key="10">
    <source>
        <dbReference type="ARBA" id="ARBA00023310"/>
    </source>
</evidence>
<dbReference type="SUPFAM" id="SSF50615">
    <property type="entry name" value="N-terminal domain of alpha and beta subunits of F1 ATP synthase"/>
    <property type="match status" value="1"/>
</dbReference>
<dbReference type="PANTHER" id="PTHR15184:SF71">
    <property type="entry name" value="ATP SYNTHASE SUBUNIT BETA, MITOCHONDRIAL"/>
    <property type="match status" value="1"/>
</dbReference>
<dbReference type="GO" id="GO:0046933">
    <property type="term" value="F:proton-transporting ATP synthase activity, rotational mechanism"/>
    <property type="evidence" value="ECO:0007669"/>
    <property type="project" value="TreeGrafter"/>
</dbReference>
<keyword evidence="5" id="KW-0067">ATP-binding</keyword>
<gene>
    <name evidence="12" type="primary">atpD2</name>
    <name evidence="12" type="ordered locus">MARTH_orf498</name>
</gene>
<feature type="domain" description="AAA+ ATPase" evidence="11">
    <location>
        <begin position="137"/>
        <end position="287"/>
    </location>
</feature>
<evidence type="ECO:0000259" key="11">
    <source>
        <dbReference type="SMART" id="SM00382"/>
    </source>
</evidence>
<dbReference type="eggNOG" id="COG0055">
    <property type="taxonomic scope" value="Bacteria"/>
</dbReference>
<dbReference type="EMBL" id="CP001047">
    <property type="protein sequence ID" value="ACF07320.1"/>
    <property type="molecule type" value="Genomic_DNA"/>
</dbReference>
<dbReference type="SUPFAM" id="SSF52540">
    <property type="entry name" value="P-loop containing nucleoside triphosphate hydrolases"/>
    <property type="match status" value="1"/>
</dbReference>
<dbReference type="Gene3D" id="2.40.10.170">
    <property type="match status" value="1"/>
</dbReference>
<keyword evidence="4" id="KW-0547">Nucleotide-binding</keyword>
<dbReference type="InterPro" id="IPR036121">
    <property type="entry name" value="ATPase_F1/V1/A1_a/bsu_N_sf"/>
</dbReference>
<dbReference type="Gene3D" id="3.40.50.300">
    <property type="entry name" value="P-loop containing nucleotide triphosphate hydrolases"/>
    <property type="match status" value="1"/>
</dbReference>
<organism evidence="12 13">
    <name type="scientific">Metamycoplasma arthritidis (strain 158L3-1)</name>
    <name type="common">Mycoplasma arthritidis</name>
    <dbReference type="NCBI Taxonomy" id="243272"/>
    <lineage>
        <taxon>Bacteria</taxon>
        <taxon>Bacillati</taxon>
        <taxon>Mycoplasmatota</taxon>
        <taxon>Mycoplasmoidales</taxon>
        <taxon>Metamycoplasmataceae</taxon>
        <taxon>Metamycoplasma</taxon>
    </lineage>
</organism>
<dbReference type="RefSeq" id="WP_012498277.1">
    <property type="nucleotide sequence ID" value="NC_011025.1"/>
</dbReference>
<dbReference type="InterPro" id="IPR027417">
    <property type="entry name" value="P-loop_NTPase"/>
</dbReference>
<dbReference type="GO" id="GO:0005524">
    <property type="term" value="F:ATP binding"/>
    <property type="evidence" value="ECO:0007669"/>
    <property type="project" value="UniProtKB-KW"/>
</dbReference>
<dbReference type="SUPFAM" id="SSF47917">
    <property type="entry name" value="C-terminal domain of alpha and beta subunits of F1 ATP synthase"/>
    <property type="match status" value="1"/>
</dbReference>
<dbReference type="Pfam" id="PF00006">
    <property type="entry name" value="ATP-synt_ab"/>
    <property type="match status" value="1"/>
</dbReference>
<keyword evidence="3" id="KW-0813">Transport</keyword>
<dbReference type="Gene3D" id="1.10.1140.10">
    <property type="entry name" value="Bovine Mitochondrial F1-atpase, Atp Synthase Beta Chain, Chain D, domain 3"/>
    <property type="match status" value="1"/>
</dbReference>
<accession>B3PMR8</accession>
<dbReference type="HOGENOM" id="CLU_022398_0_2_14"/>
<dbReference type="InterPro" id="IPR003593">
    <property type="entry name" value="AAA+_ATPase"/>
</dbReference>
<dbReference type="STRING" id="243272.MARTH_orf498"/>
<keyword evidence="13" id="KW-1185">Reference proteome</keyword>
<dbReference type="Proteomes" id="UP000008812">
    <property type="component" value="Chromosome"/>
</dbReference>
<dbReference type="InterPro" id="IPR024034">
    <property type="entry name" value="ATPase_F1/V1_b/a_C"/>
</dbReference>
<evidence type="ECO:0000256" key="3">
    <source>
        <dbReference type="ARBA" id="ARBA00022448"/>
    </source>
</evidence>
<evidence type="ECO:0000256" key="7">
    <source>
        <dbReference type="ARBA" id="ARBA00023065"/>
    </source>
</evidence>
<dbReference type="NCBIfam" id="NF045934">
    <property type="entry name" value="MSC_0618_beta"/>
    <property type="match status" value="1"/>
</dbReference>
<reference evidence="12 13" key="1">
    <citation type="journal article" date="2008" name="Infect. Immun.">
        <title>Genome of Mycoplasma arthritidis.</title>
        <authorList>
            <person name="Dybvig K."/>
            <person name="Zuhua C."/>
            <person name="Lao P."/>
            <person name="Jordan D.S."/>
            <person name="French C.T."/>
            <person name="Tu A.H."/>
            <person name="Loraine A.E."/>
        </authorList>
    </citation>
    <scope>NUCLEOTIDE SEQUENCE [LARGE SCALE GENOMIC DNA]</scope>
    <source>
        <strain evidence="12 13">158L3-1</strain>
    </source>
</reference>